<comment type="function">
    <text evidence="6">Catalyzes the conversion of 7,8-dihydroneopterin to 6-hydroxymethyl-7,8-dihydropterin.</text>
</comment>
<dbReference type="NCBIfam" id="TIGR00525">
    <property type="entry name" value="folB"/>
    <property type="match status" value="1"/>
</dbReference>
<dbReference type="EMBL" id="BMEV01000093">
    <property type="protein sequence ID" value="GFZ89807.1"/>
    <property type="molecule type" value="Genomic_DNA"/>
</dbReference>
<dbReference type="InterPro" id="IPR043133">
    <property type="entry name" value="GTP-CH-I_C/QueF"/>
</dbReference>
<gene>
    <name evidence="8" type="primary">folB</name>
    <name evidence="8" type="ORF">GCM10010978_31260</name>
</gene>
<organism evidence="8 9">
    <name type="scientific">Compostibacillus humi</name>
    <dbReference type="NCBI Taxonomy" id="1245525"/>
    <lineage>
        <taxon>Bacteria</taxon>
        <taxon>Bacillati</taxon>
        <taxon>Bacillota</taxon>
        <taxon>Bacilli</taxon>
        <taxon>Bacillales</taxon>
        <taxon>Bacillaceae</taxon>
        <taxon>Compostibacillus</taxon>
    </lineage>
</organism>
<comment type="catalytic activity">
    <reaction evidence="1 6">
        <text>7,8-dihydroneopterin = 6-hydroxymethyl-7,8-dihydropterin + glycolaldehyde</text>
        <dbReference type="Rhea" id="RHEA:10540"/>
        <dbReference type="ChEBI" id="CHEBI:17001"/>
        <dbReference type="ChEBI" id="CHEBI:17071"/>
        <dbReference type="ChEBI" id="CHEBI:44841"/>
        <dbReference type="EC" id="4.1.2.25"/>
    </reaction>
</comment>
<evidence type="ECO:0000256" key="2">
    <source>
        <dbReference type="ARBA" id="ARBA00005013"/>
    </source>
</evidence>
<dbReference type="NCBIfam" id="TIGR00526">
    <property type="entry name" value="folB_dom"/>
    <property type="match status" value="1"/>
</dbReference>
<dbReference type="Gene3D" id="3.30.1130.10">
    <property type="match status" value="1"/>
</dbReference>
<dbReference type="PANTHER" id="PTHR42844:SF1">
    <property type="entry name" value="DIHYDRONEOPTERIN ALDOLASE 1-RELATED"/>
    <property type="match status" value="1"/>
</dbReference>
<keyword evidence="4 6" id="KW-0289">Folate biosynthesis</keyword>
<comment type="similarity">
    <text evidence="3 6">Belongs to the DHNA family.</text>
</comment>
<keyword evidence="5 6" id="KW-0456">Lyase</keyword>
<dbReference type="GO" id="GO:0004150">
    <property type="term" value="F:dihydroneopterin aldolase activity"/>
    <property type="evidence" value="ECO:0007669"/>
    <property type="project" value="UniProtKB-UniRule"/>
</dbReference>
<evidence type="ECO:0000313" key="8">
    <source>
        <dbReference type="EMBL" id="GFZ89807.1"/>
    </source>
</evidence>
<dbReference type="EC" id="4.1.2.25" evidence="6"/>
<dbReference type="Pfam" id="PF02152">
    <property type="entry name" value="FolB"/>
    <property type="match status" value="1"/>
</dbReference>
<dbReference type="RefSeq" id="WP_188393331.1">
    <property type="nucleotide sequence ID" value="NZ_BMEV01000093.1"/>
</dbReference>
<proteinExistence type="inferred from homology"/>
<evidence type="ECO:0000313" key="9">
    <source>
        <dbReference type="Proteomes" id="UP000602050"/>
    </source>
</evidence>
<dbReference type="CDD" id="cd00534">
    <property type="entry name" value="DHNA_DHNTPE"/>
    <property type="match status" value="1"/>
</dbReference>
<evidence type="ECO:0000256" key="6">
    <source>
        <dbReference type="RuleBase" id="RU362079"/>
    </source>
</evidence>
<dbReference type="SUPFAM" id="SSF55620">
    <property type="entry name" value="Tetrahydrobiopterin biosynthesis enzymes-like"/>
    <property type="match status" value="1"/>
</dbReference>
<sequence>MDKIIIHDMEFYGYHGLFPEENRLGQRFYVDLELYLDLEPAGKSDRMEDSIDYGHVYEIVKSIVEGEAKHLIEAVAETIASELLQQFVPLEACTVKVKKPNPPIPGHYQSVAVEIHRRKEDE</sequence>
<name>A0A8J2TTI4_9BACI</name>
<dbReference type="GO" id="GO:0005737">
    <property type="term" value="C:cytoplasm"/>
    <property type="evidence" value="ECO:0007669"/>
    <property type="project" value="TreeGrafter"/>
</dbReference>
<dbReference type="GO" id="GO:0046654">
    <property type="term" value="P:tetrahydrofolate biosynthetic process"/>
    <property type="evidence" value="ECO:0007669"/>
    <property type="project" value="UniProtKB-UniRule"/>
</dbReference>
<dbReference type="SMART" id="SM00905">
    <property type="entry name" value="FolB"/>
    <property type="match status" value="1"/>
</dbReference>
<comment type="pathway">
    <text evidence="2 6">Cofactor biosynthesis; tetrahydrofolate biosynthesis; 2-amino-4-hydroxy-6-hydroxymethyl-7,8-dihydropteridine diphosphate from 7,8-dihydroneopterin triphosphate: step 3/4.</text>
</comment>
<dbReference type="AlphaFoldDB" id="A0A8J2TTI4"/>
<dbReference type="GO" id="GO:0046656">
    <property type="term" value="P:folic acid biosynthetic process"/>
    <property type="evidence" value="ECO:0007669"/>
    <property type="project" value="UniProtKB-UniRule"/>
</dbReference>
<protein>
    <recommendedName>
        <fullName evidence="6">7,8-dihydroneopterin aldolase</fullName>
        <ecNumber evidence="6">4.1.2.25</ecNumber>
    </recommendedName>
</protein>
<dbReference type="UniPathway" id="UPA00077">
    <property type="reaction ID" value="UER00154"/>
</dbReference>
<dbReference type="PANTHER" id="PTHR42844">
    <property type="entry name" value="DIHYDRONEOPTERIN ALDOLASE 1-RELATED"/>
    <property type="match status" value="1"/>
</dbReference>
<dbReference type="InterPro" id="IPR006156">
    <property type="entry name" value="Dihydroneopterin_aldolase"/>
</dbReference>
<feature type="domain" description="Dihydroneopterin aldolase/epimerase" evidence="7">
    <location>
        <begin position="4"/>
        <end position="117"/>
    </location>
</feature>
<keyword evidence="9" id="KW-1185">Reference proteome</keyword>
<dbReference type="InterPro" id="IPR006157">
    <property type="entry name" value="FolB_dom"/>
</dbReference>
<accession>A0A8J2TTI4</accession>
<dbReference type="FunFam" id="3.30.1130.10:FF:000003">
    <property type="entry name" value="7,8-dihydroneopterin aldolase"/>
    <property type="match status" value="1"/>
</dbReference>
<evidence type="ECO:0000256" key="3">
    <source>
        <dbReference type="ARBA" id="ARBA00005708"/>
    </source>
</evidence>
<evidence type="ECO:0000256" key="5">
    <source>
        <dbReference type="ARBA" id="ARBA00023239"/>
    </source>
</evidence>
<evidence type="ECO:0000256" key="4">
    <source>
        <dbReference type="ARBA" id="ARBA00022909"/>
    </source>
</evidence>
<evidence type="ECO:0000256" key="1">
    <source>
        <dbReference type="ARBA" id="ARBA00001353"/>
    </source>
</evidence>
<evidence type="ECO:0000259" key="7">
    <source>
        <dbReference type="SMART" id="SM00905"/>
    </source>
</evidence>
<comment type="caution">
    <text evidence="8">The sequence shown here is derived from an EMBL/GenBank/DDBJ whole genome shotgun (WGS) entry which is preliminary data.</text>
</comment>
<dbReference type="Proteomes" id="UP000602050">
    <property type="component" value="Unassembled WGS sequence"/>
</dbReference>
<reference evidence="8" key="1">
    <citation type="journal article" date="2014" name="Int. J. Syst. Evol. Microbiol.">
        <title>Complete genome sequence of Corynebacterium casei LMG S-19264T (=DSM 44701T), isolated from a smear-ripened cheese.</title>
        <authorList>
            <consortium name="US DOE Joint Genome Institute (JGI-PGF)"/>
            <person name="Walter F."/>
            <person name="Albersmeier A."/>
            <person name="Kalinowski J."/>
            <person name="Ruckert C."/>
        </authorList>
    </citation>
    <scope>NUCLEOTIDE SEQUENCE</scope>
    <source>
        <strain evidence="8">CGMCC 1.12360</strain>
    </source>
</reference>
<reference evidence="8" key="2">
    <citation type="submission" date="2020-09" db="EMBL/GenBank/DDBJ databases">
        <authorList>
            <person name="Sun Q."/>
            <person name="Zhou Y."/>
        </authorList>
    </citation>
    <scope>NUCLEOTIDE SEQUENCE</scope>
    <source>
        <strain evidence="8">CGMCC 1.12360</strain>
    </source>
</reference>